<protein>
    <recommendedName>
        <fullName evidence="5">3-oxoacyl-ACP reductase</fullName>
    </recommendedName>
</protein>
<dbReference type="InterPro" id="IPR020904">
    <property type="entry name" value="Sc_DH/Rdtase_CS"/>
</dbReference>
<dbReference type="CDD" id="cd05233">
    <property type="entry name" value="SDR_c"/>
    <property type="match status" value="1"/>
</dbReference>
<dbReference type="Gene3D" id="3.40.50.720">
    <property type="entry name" value="NAD(P)-binding Rossmann-like Domain"/>
    <property type="match status" value="1"/>
</dbReference>
<dbReference type="PANTHER" id="PTHR43477">
    <property type="entry name" value="DIHYDROANTICAPSIN 7-DEHYDROGENASE"/>
    <property type="match status" value="1"/>
</dbReference>
<dbReference type="PRINTS" id="PR00080">
    <property type="entry name" value="SDRFAMILY"/>
</dbReference>
<dbReference type="SUPFAM" id="SSF51735">
    <property type="entry name" value="NAD(P)-binding Rossmann-fold domains"/>
    <property type="match status" value="1"/>
</dbReference>
<dbReference type="PROSITE" id="PS00061">
    <property type="entry name" value="ADH_SHORT"/>
    <property type="match status" value="1"/>
</dbReference>
<dbReference type="AlphaFoldDB" id="A0A410GE67"/>
<evidence type="ECO:0000256" key="2">
    <source>
        <dbReference type="ARBA" id="ARBA00023002"/>
    </source>
</evidence>
<dbReference type="EMBL" id="CP022987">
    <property type="protein sequence ID" value="QAA94592.1"/>
    <property type="molecule type" value="Genomic_DNA"/>
</dbReference>
<keyword evidence="2" id="KW-0560">Oxidoreductase</keyword>
<dbReference type="GO" id="GO:0016491">
    <property type="term" value="F:oxidoreductase activity"/>
    <property type="evidence" value="ECO:0007669"/>
    <property type="project" value="UniProtKB-KW"/>
</dbReference>
<dbReference type="InterPro" id="IPR002347">
    <property type="entry name" value="SDR_fam"/>
</dbReference>
<dbReference type="Pfam" id="PF13561">
    <property type="entry name" value="adh_short_C2"/>
    <property type="match status" value="1"/>
</dbReference>
<dbReference type="KEGG" id="pus:CKA81_12685"/>
<dbReference type="PRINTS" id="PR00081">
    <property type="entry name" value="GDHRDH"/>
</dbReference>
<dbReference type="PANTHER" id="PTHR43477:SF1">
    <property type="entry name" value="DIHYDROANTICAPSIN 7-DEHYDROGENASE"/>
    <property type="match status" value="1"/>
</dbReference>
<organism evidence="3 4">
    <name type="scientific">Pollutimonas thiosulfatoxidans</name>
    <dbReference type="NCBI Taxonomy" id="2028345"/>
    <lineage>
        <taxon>Bacteria</taxon>
        <taxon>Pseudomonadati</taxon>
        <taxon>Pseudomonadota</taxon>
        <taxon>Betaproteobacteria</taxon>
        <taxon>Burkholderiales</taxon>
        <taxon>Alcaligenaceae</taxon>
        <taxon>Pollutimonas</taxon>
    </lineage>
</organism>
<comment type="similarity">
    <text evidence="1">Belongs to the short-chain dehydrogenases/reductases (SDR) family.</text>
</comment>
<evidence type="ECO:0000256" key="1">
    <source>
        <dbReference type="ARBA" id="ARBA00006484"/>
    </source>
</evidence>
<evidence type="ECO:0000313" key="4">
    <source>
        <dbReference type="Proteomes" id="UP000283474"/>
    </source>
</evidence>
<evidence type="ECO:0008006" key="5">
    <source>
        <dbReference type="Google" id="ProtNLM"/>
    </source>
</evidence>
<dbReference type="Proteomes" id="UP000283474">
    <property type="component" value="Chromosome"/>
</dbReference>
<sequence>MHLPAVFSNMFDFSGRQVCVTGAASGIGRATAVLFADLGAQVFVADRDEQALQELVSERPSSFRAVVYDQAHTSSIEELAAAIGDVDVLINNAGILLYEPLLQLKFSDLAKVVSVNLTGAITLSRLVGERMVARGQGTIIHTGSQLAYNGAEFRSVYAATKAGISQFVKTAALEWGPHGIRVNCVAPGRTLTPINQHLLQQPEQYSEAIKRIPLGRFGQPQDMANAFAFLASDASAYVTGHTLVVDGGWILP</sequence>
<dbReference type="InterPro" id="IPR051122">
    <property type="entry name" value="SDR_DHRS6-like"/>
</dbReference>
<keyword evidence="4" id="KW-1185">Reference proteome</keyword>
<gene>
    <name evidence="3" type="ORF">CKA81_12685</name>
</gene>
<reference evidence="3 4" key="1">
    <citation type="submission" date="2017-08" db="EMBL/GenBank/DDBJ databases">
        <authorList>
            <person name="Park S.-J."/>
            <person name="Kim H."/>
        </authorList>
    </citation>
    <scope>NUCLEOTIDE SEQUENCE [LARGE SCALE GENOMIC DNA]</scope>
    <source>
        <strain evidence="4">ye3</strain>
    </source>
</reference>
<dbReference type="InterPro" id="IPR036291">
    <property type="entry name" value="NAD(P)-bd_dom_sf"/>
</dbReference>
<name>A0A410GE67_9BURK</name>
<proteinExistence type="inferred from homology"/>
<accession>A0A410GE67</accession>
<dbReference type="RefSeq" id="WP_228255856.1">
    <property type="nucleotide sequence ID" value="NZ_CP022987.1"/>
</dbReference>
<evidence type="ECO:0000313" key="3">
    <source>
        <dbReference type="EMBL" id="QAA94592.1"/>
    </source>
</evidence>
<dbReference type="FunFam" id="3.40.50.720:FF:000084">
    <property type="entry name" value="Short-chain dehydrogenase reductase"/>
    <property type="match status" value="1"/>
</dbReference>